<protein>
    <recommendedName>
        <fullName evidence="1">Protein kinase domain-containing protein</fullName>
    </recommendedName>
</protein>
<dbReference type="InterPro" id="IPR001245">
    <property type="entry name" value="Ser-Thr/Tyr_kinase_cat_dom"/>
</dbReference>
<dbReference type="Proteomes" id="UP000305948">
    <property type="component" value="Unassembled WGS sequence"/>
</dbReference>
<organism evidence="2 3">
    <name type="scientific">Heliocybe sulcata</name>
    <dbReference type="NCBI Taxonomy" id="5364"/>
    <lineage>
        <taxon>Eukaryota</taxon>
        <taxon>Fungi</taxon>
        <taxon>Dikarya</taxon>
        <taxon>Basidiomycota</taxon>
        <taxon>Agaricomycotina</taxon>
        <taxon>Agaricomycetes</taxon>
        <taxon>Gloeophyllales</taxon>
        <taxon>Gloeophyllaceae</taxon>
        <taxon>Heliocybe</taxon>
    </lineage>
</organism>
<dbReference type="SUPFAM" id="SSF56112">
    <property type="entry name" value="Protein kinase-like (PK-like)"/>
    <property type="match status" value="1"/>
</dbReference>
<dbReference type="EMBL" id="ML213511">
    <property type="protein sequence ID" value="TFK51556.1"/>
    <property type="molecule type" value="Genomic_DNA"/>
</dbReference>
<reference evidence="2 3" key="1">
    <citation type="journal article" date="2019" name="Nat. Ecol. Evol.">
        <title>Megaphylogeny resolves global patterns of mushroom evolution.</title>
        <authorList>
            <person name="Varga T."/>
            <person name="Krizsan K."/>
            <person name="Foldi C."/>
            <person name="Dima B."/>
            <person name="Sanchez-Garcia M."/>
            <person name="Sanchez-Ramirez S."/>
            <person name="Szollosi G.J."/>
            <person name="Szarkandi J.G."/>
            <person name="Papp V."/>
            <person name="Albert L."/>
            <person name="Andreopoulos W."/>
            <person name="Angelini C."/>
            <person name="Antonin V."/>
            <person name="Barry K.W."/>
            <person name="Bougher N.L."/>
            <person name="Buchanan P."/>
            <person name="Buyck B."/>
            <person name="Bense V."/>
            <person name="Catcheside P."/>
            <person name="Chovatia M."/>
            <person name="Cooper J."/>
            <person name="Damon W."/>
            <person name="Desjardin D."/>
            <person name="Finy P."/>
            <person name="Geml J."/>
            <person name="Haridas S."/>
            <person name="Hughes K."/>
            <person name="Justo A."/>
            <person name="Karasinski D."/>
            <person name="Kautmanova I."/>
            <person name="Kiss B."/>
            <person name="Kocsube S."/>
            <person name="Kotiranta H."/>
            <person name="LaButti K.M."/>
            <person name="Lechner B.E."/>
            <person name="Liimatainen K."/>
            <person name="Lipzen A."/>
            <person name="Lukacs Z."/>
            <person name="Mihaltcheva S."/>
            <person name="Morgado L.N."/>
            <person name="Niskanen T."/>
            <person name="Noordeloos M.E."/>
            <person name="Ohm R.A."/>
            <person name="Ortiz-Santana B."/>
            <person name="Ovrebo C."/>
            <person name="Racz N."/>
            <person name="Riley R."/>
            <person name="Savchenko A."/>
            <person name="Shiryaev A."/>
            <person name="Soop K."/>
            <person name="Spirin V."/>
            <person name="Szebenyi C."/>
            <person name="Tomsovsky M."/>
            <person name="Tulloss R.E."/>
            <person name="Uehling J."/>
            <person name="Grigoriev I.V."/>
            <person name="Vagvolgyi C."/>
            <person name="Papp T."/>
            <person name="Martin F.M."/>
            <person name="Miettinen O."/>
            <person name="Hibbett D.S."/>
            <person name="Nagy L.G."/>
        </authorList>
    </citation>
    <scope>NUCLEOTIDE SEQUENCE [LARGE SCALE GENOMIC DNA]</scope>
    <source>
        <strain evidence="2 3">OMC1185</strain>
    </source>
</reference>
<dbReference type="OrthoDB" id="4062651at2759"/>
<proteinExistence type="predicted"/>
<keyword evidence="3" id="KW-1185">Reference proteome</keyword>
<sequence>MRGMHQISPRETTSTIDSEKWKRISHPNVACPIGFAHWDSQVYMVTALTANSSAEEYLARYPQINRLGLIADVASGLDYLHRHNVIHGDLRAVVGSPRLRWI</sequence>
<evidence type="ECO:0000313" key="3">
    <source>
        <dbReference type="Proteomes" id="UP000305948"/>
    </source>
</evidence>
<dbReference type="Gene3D" id="1.10.510.10">
    <property type="entry name" value="Transferase(Phosphotransferase) domain 1"/>
    <property type="match status" value="1"/>
</dbReference>
<name>A0A5C3N515_9AGAM</name>
<dbReference type="InterPro" id="IPR000719">
    <property type="entry name" value="Prot_kinase_dom"/>
</dbReference>
<dbReference type="InterPro" id="IPR011009">
    <property type="entry name" value="Kinase-like_dom_sf"/>
</dbReference>
<accession>A0A5C3N515</accession>
<dbReference type="GO" id="GO:0004672">
    <property type="term" value="F:protein kinase activity"/>
    <property type="evidence" value="ECO:0007669"/>
    <property type="project" value="InterPro"/>
</dbReference>
<dbReference type="AlphaFoldDB" id="A0A5C3N515"/>
<evidence type="ECO:0000259" key="1">
    <source>
        <dbReference type="PROSITE" id="PS50011"/>
    </source>
</evidence>
<gene>
    <name evidence="2" type="ORF">OE88DRAFT_1659639</name>
</gene>
<dbReference type="PROSITE" id="PS50011">
    <property type="entry name" value="PROTEIN_KINASE_DOM"/>
    <property type="match status" value="1"/>
</dbReference>
<evidence type="ECO:0000313" key="2">
    <source>
        <dbReference type="EMBL" id="TFK51556.1"/>
    </source>
</evidence>
<feature type="domain" description="Protein kinase" evidence="1">
    <location>
        <begin position="1"/>
        <end position="102"/>
    </location>
</feature>
<dbReference type="Pfam" id="PF07714">
    <property type="entry name" value="PK_Tyr_Ser-Thr"/>
    <property type="match status" value="1"/>
</dbReference>
<dbReference type="STRING" id="5364.A0A5C3N515"/>
<dbReference type="GO" id="GO:0005524">
    <property type="term" value="F:ATP binding"/>
    <property type="evidence" value="ECO:0007669"/>
    <property type="project" value="InterPro"/>
</dbReference>